<gene>
    <name evidence="2" type="ORF">AOQ72_16475</name>
    <name evidence="3" type="ORF">GA0061099_1008331</name>
</gene>
<evidence type="ECO:0000313" key="4">
    <source>
        <dbReference type="Proteomes" id="UP000051380"/>
    </source>
</evidence>
<dbReference type="GeneID" id="93178010"/>
<accession>A0A0R3CM37</accession>
<dbReference type="Proteomes" id="UP000183174">
    <property type="component" value="Unassembled WGS sequence"/>
</dbReference>
<dbReference type="STRING" id="108015.GA0061099_1008331"/>
<reference evidence="3 5" key="2">
    <citation type="submission" date="2016-08" db="EMBL/GenBank/DDBJ databases">
        <authorList>
            <person name="Seilhamer J.J."/>
        </authorList>
    </citation>
    <scope>NUCLEOTIDE SEQUENCE [LARGE SCALE GENOMIC DNA]</scope>
    <source>
        <strain evidence="3 5">CCBAU 10071</strain>
    </source>
</reference>
<evidence type="ECO:0000256" key="1">
    <source>
        <dbReference type="SAM" id="MobiDB-lite"/>
    </source>
</evidence>
<feature type="region of interest" description="Disordered" evidence="1">
    <location>
        <begin position="61"/>
        <end position="81"/>
    </location>
</feature>
<sequence length="81" mass="9188">MWELILNEYNLTSETLQLAQMRAELVSIGEKERILRERSADREAYRYLLDAHRSIARPSLMGEQGLNISPQDGGKDGQLAA</sequence>
<evidence type="ECO:0000313" key="3">
    <source>
        <dbReference type="EMBL" id="SCB46230.1"/>
    </source>
</evidence>
<reference evidence="2 4" key="1">
    <citation type="submission" date="2015-09" db="EMBL/GenBank/DDBJ databases">
        <title>Draft Genome Sequence of the Strain BR 3267 (Bradyrhizobium yuanmingense) recommended as inoculant for cowpea in Brazil.</title>
        <authorList>
            <person name="Simoes-Araujo J.L."/>
            <person name="Zilli J.E."/>
        </authorList>
    </citation>
    <scope>NUCLEOTIDE SEQUENCE [LARGE SCALE GENOMIC DNA]</scope>
    <source>
        <strain evidence="2 4">BR3267</strain>
    </source>
</reference>
<name>A0A0R3CM37_9BRAD</name>
<organism evidence="2 4">
    <name type="scientific">Bradyrhizobium yuanmingense</name>
    <dbReference type="NCBI Taxonomy" id="108015"/>
    <lineage>
        <taxon>Bacteria</taxon>
        <taxon>Pseudomonadati</taxon>
        <taxon>Pseudomonadota</taxon>
        <taxon>Alphaproteobacteria</taxon>
        <taxon>Hyphomicrobiales</taxon>
        <taxon>Nitrobacteraceae</taxon>
        <taxon>Bradyrhizobium</taxon>
    </lineage>
</organism>
<evidence type="ECO:0000313" key="5">
    <source>
        <dbReference type="Proteomes" id="UP000183174"/>
    </source>
</evidence>
<dbReference type="EMBL" id="LJYF01000017">
    <property type="protein sequence ID" value="KRP98800.1"/>
    <property type="molecule type" value="Genomic_DNA"/>
</dbReference>
<evidence type="ECO:0000313" key="2">
    <source>
        <dbReference type="EMBL" id="KRP98800.1"/>
    </source>
</evidence>
<proteinExistence type="predicted"/>
<dbReference type="AlphaFoldDB" id="A0A0R3CM37"/>
<dbReference type="Proteomes" id="UP000051380">
    <property type="component" value="Unassembled WGS sequence"/>
</dbReference>
<dbReference type="OrthoDB" id="8254386at2"/>
<dbReference type="EMBL" id="FMAE01000008">
    <property type="protein sequence ID" value="SCB46230.1"/>
    <property type="molecule type" value="Genomic_DNA"/>
</dbReference>
<protein>
    <submittedName>
        <fullName evidence="2">Uncharacterized protein</fullName>
    </submittedName>
</protein>
<dbReference type="RefSeq" id="WP_036013565.1">
    <property type="nucleotide sequence ID" value="NZ_CP104173.1"/>
</dbReference>